<dbReference type="EMBL" id="JBDJPC010000001">
    <property type="protein sequence ID" value="KAL1516212.1"/>
    <property type="molecule type" value="Genomic_DNA"/>
</dbReference>
<sequence>MVALCLKCSPKQNIVKGYNNCTSNFVGHLKRKHGEECLNEYKAYIKSKKKKNLSTICTENDVSVTEGKFRQRKNINLLQDEFEENTIKFFTSSMIPLRAVDNPYFIKTFMDLETTNFKPKLISRRTLTRRIQEYYGREIERPGSSVEPLDIGTRLSCPLGLARQRLPVSCPPDQDPSQLPVTRYHLGWRSCSVTFD</sequence>
<evidence type="ECO:0000313" key="1">
    <source>
        <dbReference type="EMBL" id="KAL1516212.1"/>
    </source>
</evidence>
<accession>A0ABD1FAU4</accession>
<comment type="caution">
    <text evidence="1">The sequence shown here is derived from an EMBL/GenBank/DDBJ whole genome shotgun (WGS) entry which is preliminary data.</text>
</comment>
<protein>
    <recommendedName>
        <fullName evidence="3">BED-type domain-containing protein</fullName>
    </recommendedName>
</protein>
<dbReference type="Proteomes" id="UP001566132">
    <property type="component" value="Unassembled WGS sequence"/>
</dbReference>
<proteinExistence type="predicted"/>
<evidence type="ECO:0008006" key="3">
    <source>
        <dbReference type="Google" id="ProtNLM"/>
    </source>
</evidence>
<organism evidence="1 2">
    <name type="scientific">Hypothenemus hampei</name>
    <name type="common">Coffee berry borer</name>
    <dbReference type="NCBI Taxonomy" id="57062"/>
    <lineage>
        <taxon>Eukaryota</taxon>
        <taxon>Metazoa</taxon>
        <taxon>Ecdysozoa</taxon>
        <taxon>Arthropoda</taxon>
        <taxon>Hexapoda</taxon>
        <taxon>Insecta</taxon>
        <taxon>Pterygota</taxon>
        <taxon>Neoptera</taxon>
        <taxon>Endopterygota</taxon>
        <taxon>Coleoptera</taxon>
        <taxon>Polyphaga</taxon>
        <taxon>Cucujiformia</taxon>
        <taxon>Curculionidae</taxon>
        <taxon>Scolytinae</taxon>
        <taxon>Hypothenemus</taxon>
    </lineage>
</organism>
<name>A0ABD1FAU4_HYPHA</name>
<evidence type="ECO:0000313" key="2">
    <source>
        <dbReference type="Proteomes" id="UP001566132"/>
    </source>
</evidence>
<dbReference type="AlphaFoldDB" id="A0ABD1FAU4"/>
<reference evidence="1 2" key="1">
    <citation type="submission" date="2024-05" db="EMBL/GenBank/DDBJ databases">
        <title>Genetic variation in Jamaican populations of the coffee berry borer (Hypothenemus hampei).</title>
        <authorList>
            <person name="Errbii M."/>
            <person name="Myrie A."/>
        </authorList>
    </citation>
    <scope>NUCLEOTIDE SEQUENCE [LARGE SCALE GENOMIC DNA]</scope>
    <source>
        <strain evidence="1">JA-Hopewell-2020-01-JO</strain>
        <tissue evidence="1">Whole body</tissue>
    </source>
</reference>
<keyword evidence="2" id="KW-1185">Reference proteome</keyword>
<gene>
    <name evidence="1" type="ORF">ABEB36_000131</name>
</gene>